<feature type="region of interest" description="Disordered" evidence="1">
    <location>
        <begin position="625"/>
        <end position="645"/>
    </location>
</feature>
<feature type="region of interest" description="Disordered" evidence="1">
    <location>
        <begin position="359"/>
        <end position="469"/>
    </location>
</feature>
<feature type="compositionally biased region" description="Basic and acidic residues" evidence="1">
    <location>
        <begin position="270"/>
        <end position="279"/>
    </location>
</feature>
<proteinExistence type="predicted"/>
<dbReference type="AlphaFoldDB" id="A0A1Y1YWW7"/>
<dbReference type="InterPro" id="IPR019622">
    <property type="entry name" value="Rrn9_dom"/>
</dbReference>
<feature type="region of interest" description="Disordered" evidence="1">
    <location>
        <begin position="233"/>
        <end position="299"/>
    </location>
</feature>
<feature type="compositionally biased region" description="Polar residues" evidence="1">
    <location>
        <begin position="286"/>
        <end position="295"/>
    </location>
</feature>
<dbReference type="Pfam" id="PF10680">
    <property type="entry name" value="RRN9"/>
    <property type="match status" value="1"/>
</dbReference>
<feature type="compositionally biased region" description="Basic and acidic residues" evidence="1">
    <location>
        <begin position="417"/>
        <end position="443"/>
    </location>
</feature>
<evidence type="ECO:0000313" key="4">
    <source>
        <dbReference type="Proteomes" id="UP000193144"/>
    </source>
</evidence>
<evidence type="ECO:0000259" key="2">
    <source>
        <dbReference type="Pfam" id="PF10680"/>
    </source>
</evidence>
<evidence type="ECO:0000313" key="3">
    <source>
        <dbReference type="EMBL" id="ORY02459.1"/>
    </source>
</evidence>
<accession>A0A1Y1YWW7</accession>
<keyword evidence="4" id="KW-1185">Reference proteome</keyword>
<comment type="caution">
    <text evidence="3">The sequence shown here is derived from an EMBL/GenBank/DDBJ whole genome shotgun (WGS) entry which is preliminary data.</text>
</comment>
<gene>
    <name evidence="3" type="ORF">BCR34DRAFT_591900</name>
</gene>
<feature type="compositionally biased region" description="Basic residues" evidence="1">
    <location>
        <begin position="628"/>
        <end position="638"/>
    </location>
</feature>
<organism evidence="3 4">
    <name type="scientific">Clohesyomyces aquaticus</name>
    <dbReference type="NCBI Taxonomy" id="1231657"/>
    <lineage>
        <taxon>Eukaryota</taxon>
        <taxon>Fungi</taxon>
        <taxon>Dikarya</taxon>
        <taxon>Ascomycota</taxon>
        <taxon>Pezizomycotina</taxon>
        <taxon>Dothideomycetes</taxon>
        <taxon>Pleosporomycetidae</taxon>
        <taxon>Pleosporales</taxon>
        <taxon>Lindgomycetaceae</taxon>
        <taxon>Clohesyomyces</taxon>
    </lineage>
</organism>
<sequence length="645" mass="71921">MSLFGGDSANDDTRPNTDISSSDENESIADLAPTASRTTTDDFENAQQVVASPDDYDEDYGTDYYTEEEVGEEESELEEISRPNRFSGKASTWRGYTSAERQVAASLDRLESGDLATHLYNSHALKRRARLPAEELLRLKEWQGRDQWMKKGKALQFTGALGEVQTQLVPSKRWTAWPVVTEKVIHQSERFRLRPSVVEGDEWVIGGLGEQEVGDEMREEVLATFLRLAKDKWESRSPESPTANSGIPSRAESHSKRVSTEQGLSYGSKLKSDEPDTEVRIGANDISEQNSTQRTSQERKFAHILSEGRAESRCPSVKPVFLADDDKARRILQPTINSLLARVDELAITIRRTRMNQFGRGAHSDTSGSEAMTDVEYGSRSSRSVSRSVPRSAAIRGASTRASSRAVSTLAAKKGNRRDYERISDDDHTHGNDPDYEAGDLRPPKRAPKRARRDSNSHDSGNDSSIDWEPSSQVGLLDWSEVIGLAAMTGWNDSAVARTAQRCAALFDESMSFRPFTESLAAKTDANVVHYTPATISVPQIVGILPSPKRPFFAQGTLRCPHANCWGHTKDFEIHYRTVEHVMRIHGYDPRTNDSDNEERKHGAVHEDGFLKPITAKKGWLGAGRYKSWGRKKPKKKKNGDSPPE</sequence>
<reference evidence="3 4" key="1">
    <citation type="submission" date="2016-07" db="EMBL/GenBank/DDBJ databases">
        <title>Pervasive Adenine N6-methylation of Active Genes in Fungi.</title>
        <authorList>
            <consortium name="DOE Joint Genome Institute"/>
            <person name="Mondo S.J."/>
            <person name="Dannebaum R.O."/>
            <person name="Kuo R.C."/>
            <person name="Labutti K."/>
            <person name="Haridas S."/>
            <person name="Kuo A."/>
            <person name="Salamov A."/>
            <person name="Ahrendt S.R."/>
            <person name="Lipzen A."/>
            <person name="Sullivan W."/>
            <person name="Andreopoulos W.B."/>
            <person name="Clum A."/>
            <person name="Lindquist E."/>
            <person name="Daum C."/>
            <person name="Ramamoorthy G.K."/>
            <person name="Gryganskyi A."/>
            <person name="Culley D."/>
            <person name="Magnuson J.K."/>
            <person name="James T.Y."/>
            <person name="O'Malley M.A."/>
            <person name="Stajich J.E."/>
            <person name="Spatafora J.W."/>
            <person name="Visel A."/>
            <person name="Grigoriev I.V."/>
        </authorList>
    </citation>
    <scope>NUCLEOTIDE SEQUENCE [LARGE SCALE GENOMIC DNA]</scope>
    <source>
        <strain evidence="3 4">CBS 115471</strain>
    </source>
</reference>
<dbReference type="STRING" id="1231657.A0A1Y1YWW7"/>
<protein>
    <recommendedName>
        <fullName evidence="2">Rrn9 domain-containing protein</fullName>
    </recommendedName>
</protein>
<feature type="region of interest" description="Disordered" evidence="1">
    <location>
        <begin position="1"/>
        <end position="61"/>
    </location>
</feature>
<feature type="domain" description="Rrn9" evidence="2">
    <location>
        <begin position="107"/>
        <end position="191"/>
    </location>
</feature>
<feature type="compositionally biased region" description="Low complexity" evidence="1">
    <location>
        <begin position="379"/>
        <end position="412"/>
    </location>
</feature>
<dbReference type="EMBL" id="MCFA01000157">
    <property type="protein sequence ID" value="ORY02459.1"/>
    <property type="molecule type" value="Genomic_DNA"/>
</dbReference>
<dbReference type="Proteomes" id="UP000193144">
    <property type="component" value="Unassembled WGS sequence"/>
</dbReference>
<name>A0A1Y1YWW7_9PLEO</name>
<feature type="compositionally biased region" description="Polar residues" evidence="1">
    <location>
        <begin position="238"/>
        <end position="247"/>
    </location>
</feature>
<evidence type="ECO:0000256" key="1">
    <source>
        <dbReference type="SAM" id="MobiDB-lite"/>
    </source>
</evidence>
<dbReference type="OrthoDB" id="5412288at2759"/>